<dbReference type="EMBL" id="VFPS01000003">
    <property type="protein sequence ID" value="TQM97937.1"/>
    <property type="molecule type" value="Genomic_DNA"/>
</dbReference>
<evidence type="ECO:0000256" key="1">
    <source>
        <dbReference type="SAM" id="MobiDB-lite"/>
    </source>
</evidence>
<dbReference type="PANTHER" id="PTHR40047">
    <property type="entry name" value="UPF0703 PROTEIN YCGQ"/>
    <property type="match status" value="1"/>
</dbReference>
<sequence>MSESVLSESRSSRSSASAVTWGGAHRDAPRVTGARLLGVGLAAGLSAVTIALWLSGSLGLYINPDSTWFAVSMALIALVGCAASFALPRGAENDHGHDHGHAPAPGGADGLGGHDHGDAHAHDHGAAHDHDHGAPHDHDHGAPRGFWGGAATLTGGILATGVVAAIVLTPPATLSAELAMQRDIGTPPLFQGADTVALAATGDTASFGVGEWASVFATATNPEAFDGNEVTLTGFATPADGGFALTRLVITHCVIDAQPASVTIASSDGVETGQWVTVTGTIRDDDGRLAVHPSSIEAIDPPKDPYEY</sequence>
<organism evidence="4 5">
    <name type="scientific">Microbacterium lacticum</name>
    <dbReference type="NCBI Taxonomy" id="33885"/>
    <lineage>
        <taxon>Bacteria</taxon>
        <taxon>Bacillati</taxon>
        <taxon>Actinomycetota</taxon>
        <taxon>Actinomycetes</taxon>
        <taxon>Micrococcales</taxon>
        <taxon>Microbacteriaceae</taxon>
        <taxon>Microbacterium</taxon>
    </lineage>
</organism>
<feature type="domain" description="DUF1980" evidence="3">
    <location>
        <begin position="219"/>
        <end position="308"/>
    </location>
</feature>
<feature type="transmembrane region" description="Helical" evidence="2">
    <location>
        <begin position="36"/>
        <end position="62"/>
    </location>
</feature>
<keyword evidence="2" id="KW-0812">Transmembrane</keyword>
<dbReference type="InterPro" id="IPR052955">
    <property type="entry name" value="UPF0703_membrane_permease"/>
</dbReference>
<evidence type="ECO:0000256" key="2">
    <source>
        <dbReference type="SAM" id="Phobius"/>
    </source>
</evidence>
<dbReference type="InterPro" id="IPR048447">
    <property type="entry name" value="DUF1980_C"/>
</dbReference>
<feature type="compositionally biased region" description="Basic and acidic residues" evidence="1">
    <location>
        <begin position="92"/>
        <end position="101"/>
    </location>
</feature>
<protein>
    <submittedName>
        <fullName evidence="4">Putative repeat protein (TIGR03943 family)</fullName>
    </submittedName>
</protein>
<dbReference type="Pfam" id="PF21537">
    <property type="entry name" value="DUF1980_C"/>
    <property type="match status" value="1"/>
</dbReference>
<evidence type="ECO:0000313" key="4">
    <source>
        <dbReference type="EMBL" id="TQM97937.1"/>
    </source>
</evidence>
<keyword evidence="5" id="KW-1185">Reference proteome</keyword>
<dbReference type="AlphaFoldDB" id="A0A4Y3UM44"/>
<accession>A0A4Y3UM44</accession>
<feature type="region of interest" description="Disordered" evidence="1">
    <location>
        <begin position="92"/>
        <end position="143"/>
    </location>
</feature>
<evidence type="ECO:0000259" key="3">
    <source>
        <dbReference type="Pfam" id="PF21537"/>
    </source>
</evidence>
<proteinExistence type="predicted"/>
<gene>
    <name evidence="4" type="ORF">FHX68_1946</name>
</gene>
<dbReference type="Proteomes" id="UP000319804">
    <property type="component" value="Unassembled WGS sequence"/>
</dbReference>
<comment type="caution">
    <text evidence="4">The sequence shown here is derived from an EMBL/GenBank/DDBJ whole genome shotgun (WGS) entry which is preliminary data.</text>
</comment>
<keyword evidence="2" id="KW-1133">Transmembrane helix</keyword>
<feature type="compositionally biased region" description="Basic and acidic residues" evidence="1">
    <location>
        <begin position="112"/>
        <end position="142"/>
    </location>
</feature>
<feature type="transmembrane region" description="Helical" evidence="2">
    <location>
        <begin position="68"/>
        <end position="87"/>
    </location>
</feature>
<name>A0A4Y3UM44_9MICO</name>
<keyword evidence="2" id="KW-0472">Membrane</keyword>
<evidence type="ECO:0000313" key="5">
    <source>
        <dbReference type="Proteomes" id="UP000319804"/>
    </source>
</evidence>
<reference evidence="4 5" key="1">
    <citation type="submission" date="2019-06" db="EMBL/GenBank/DDBJ databases">
        <title>Sequencing the genomes of 1000 actinobacteria strains.</title>
        <authorList>
            <person name="Klenk H.-P."/>
        </authorList>
    </citation>
    <scope>NUCLEOTIDE SEQUENCE [LARGE SCALE GENOMIC DNA]</scope>
    <source>
        <strain evidence="4 5">DSM 20427</strain>
    </source>
</reference>
<dbReference type="PANTHER" id="PTHR40047:SF1">
    <property type="entry name" value="UPF0703 PROTEIN YCGQ"/>
    <property type="match status" value="1"/>
</dbReference>